<keyword evidence="3" id="KW-1185">Reference proteome</keyword>
<gene>
    <name evidence="2" type="ORF">BB559_003329</name>
    <name evidence="1" type="ORF">BB559_005040</name>
</gene>
<reference evidence="1 3" key="1">
    <citation type="journal article" date="2018" name="MBio">
        <title>Comparative Genomics Reveals the Core Gene Toolbox for the Fungus-Insect Symbiosis.</title>
        <authorList>
            <person name="Wang Y."/>
            <person name="Stata M."/>
            <person name="Wang W."/>
            <person name="Stajich J.E."/>
            <person name="White M.M."/>
            <person name="Moncalvo J.M."/>
        </authorList>
    </citation>
    <scope>NUCLEOTIDE SEQUENCE [LARGE SCALE GENOMIC DNA]</scope>
    <source>
        <strain evidence="1 3">AUS-77-4</strain>
    </source>
</reference>
<dbReference type="AlphaFoldDB" id="A0A2T9YB41"/>
<accession>A0A2T9YB41</accession>
<proteinExistence type="predicted"/>
<name>A0A2T9YB41_9FUNG</name>
<dbReference type="Proteomes" id="UP000245699">
    <property type="component" value="Unassembled WGS sequence"/>
</dbReference>
<evidence type="ECO:0000313" key="3">
    <source>
        <dbReference type="Proteomes" id="UP000245699"/>
    </source>
</evidence>
<evidence type="ECO:0000313" key="2">
    <source>
        <dbReference type="EMBL" id="PVU93331.1"/>
    </source>
</evidence>
<evidence type="ECO:0000313" key="1">
    <source>
        <dbReference type="EMBL" id="PVU89535.1"/>
    </source>
</evidence>
<dbReference type="OrthoDB" id="5520252at2759"/>
<protein>
    <submittedName>
        <fullName evidence="1">Uncharacterized protein</fullName>
    </submittedName>
</protein>
<organism evidence="1 3">
    <name type="scientific">Furculomyces boomerangus</name>
    <dbReference type="NCBI Taxonomy" id="61424"/>
    <lineage>
        <taxon>Eukaryota</taxon>
        <taxon>Fungi</taxon>
        <taxon>Fungi incertae sedis</taxon>
        <taxon>Zoopagomycota</taxon>
        <taxon>Kickxellomycotina</taxon>
        <taxon>Harpellomycetes</taxon>
        <taxon>Harpellales</taxon>
        <taxon>Harpellaceae</taxon>
        <taxon>Furculomyces</taxon>
    </lineage>
</organism>
<comment type="caution">
    <text evidence="1">The sequence shown here is derived from an EMBL/GenBank/DDBJ whole genome shotgun (WGS) entry which is preliminary data.</text>
</comment>
<sequence length="149" mass="16188">MTFDIRISQGLSNGIMQSPRTVNYEIKGDNTGATVDCTVITRKNDDSYSGSVSGSQIEAILKSIEDLTKLPMFETPVPQDVYGKDTSVMVRKDGKVLWAYGVTSGCTYDYEDQEGSDGIVYAVSDTQKNDFSSIINDLTSVGEAACNIK</sequence>
<dbReference type="EMBL" id="MBFT01000535">
    <property type="protein sequence ID" value="PVU89535.1"/>
    <property type="molecule type" value="Genomic_DNA"/>
</dbReference>
<dbReference type="EMBL" id="MBFT01000326">
    <property type="protein sequence ID" value="PVU93331.1"/>
    <property type="molecule type" value="Genomic_DNA"/>
</dbReference>